<dbReference type="RefSeq" id="XP_018136479.1">
    <property type="nucleotide sequence ID" value="XM_018289764.1"/>
</dbReference>
<feature type="compositionally biased region" description="Polar residues" evidence="1">
    <location>
        <begin position="85"/>
        <end position="104"/>
    </location>
</feature>
<reference evidence="3 4" key="1">
    <citation type="journal article" date="2016" name="PLoS Pathog.">
        <title>Biosynthesis of antibiotic leucinostatins in bio-control fungus Purpureocillium lilacinum and their inhibition on phytophthora revealed by genome mining.</title>
        <authorList>
            <person name="Wang G."/>
            <person name="Liu Z."/>
            <person name="Lin R."/>
            <person name="Li E."/>
            <person name="Mao Z."/>
            <person name="Ling J."/>
            <person name="Yang Y."/>
            <person name="Yin W.B."/>
            <person name="Xie B."/>
        </authorList>
    </citation>
    <scope>NUCLEOTIDE SEQUENCE [LARGE SCALE GENOMIC DNA]</scope>
    <source>
        <strain evidence="3">170</strain>
    </source>
</reference>
<feature type="region of interest" description="Disordered" evidence="1">
    <location>
        <begin position="73"/>
        <end position="104"/>
    </location>
</feature>
<dbReference type="GeneID" id="28853758"/>
<dbReference type="EMBL" id="LSBJ02000027">
    <property type="protein sequence ID" value="OAQ58302.1"/>
    <property type="molecule type" value="Genomic_DNA"/>
</dbReference>
<dbReference type="Pfam" id="PF08881">
    <property type="entry name" value="CVNH"/>
    <property type="match status" value="1"/>
</dbReference>
<dbReference type="InterPro" id="IPR011058">
    <property type="entry name" value="Cyanovirin-N"/>
</dbReference>
<comment type="caution">
    <text evidence="3">The sequence shown here is derived from an EMBL/GenBank/DDBJ whole genome shotgun (WGS) entry which is preliminary data.</text>
</comment>
<dbReference type="PANTHER" id="PTHR42076:SF1">
    <property type="entry name" value="CYANOVIRIN-N DOMAIN-CONTAINING PROTEIN"/>
    <property type="match status" value="1"/>
</dbReference>
<evidence type="ECO:0000313" key="3">
    <source>
        <dbReference type="EMBL" id="OAQ58302.1"/>
    </source>
</evidence>
<evidence type="ECO:0000313" key="4">
    <source>
        <dbReference type="Proteomes" id="UP000078397"/>
    </source>
</evidence>
<dbReference type="Proteomes" id="UP000078397">
    <property type="component" value="Unassembled WGS sequence"/>
</dbReference>
<dbReference type="SMART" id="SM01111">
    <property type="entry name" value="CVNH"/>
    <property type="match status" value="1"/>
</dbReference>
<dbReference type="PANTHER" id="PTHR42076">
    <property type="entry name" value="CYANOVIRIN-N HOMOLOG"/>
    <property type="match status" value="1"/>
</dbReference>
<keyword evidence="4" id="KW-1185">Reference proteome</keyword>
<dbReference type="SUPFAM" id="SSF51322">
    <property type="entry name" value="Cyanovirin-N"/>
    <property type="match status" value="1"/>
</dbReference>
<dbReference type="Gene3D" id="2.30.60.10">
    <property type="entry name" value="Cyanovirin-N"/>
    <property type="match status" value="1"/>
</dbReference>
<name>A0A179EYR6_METCM</name>
<feature type="domain" description="Cyanovirin-N" evidence="2">
    <location>
        <begin position="2"/>
        <end position="100"/>
    </location>
</feature>
<evidence type="ECO:0000256" key="1">
    <source>
        <dbReference type="SAM" id="MobiDB-lite"/>
    </source>
</evidence>
<dbReference type="OrthoDB" id="2441380at2759"/>
<protein>
    <submittedName>
        <fullName evidence="3">CVNH domain-containing protein</fullName>
    </submittedName>
</protein>
<evidence type="ECO:0000259" key="2">
    <source>
        <dbReference type="SMART" id="SM01111"/>
    </source>
</evidence>
<sequence length="104" mass="11658">MSFVATSQSFWLENGHILHAQCRDTDGSWKDSTIDLNQFIGNSDGWFVWDGANFSRSAQNISLDGPMLSAELTTHDGGHRERQGLNLNDRISNNNGQLAYNRQT</sequence>
<dbReference type="AlphaFoldDB" id="A0A179EYR6"/>
<gene>
    <name evidence="3" type="ORF">VFPPC_11641</name>
</gene>
<feature type="compositionally biased region" description="Basic and acidic residues" evidence="1">
    <location>
        <begin position="73"/>
        <end position="83"/>
    </location>
</feature>
<dbReference type="KEGG" id="pchm:VFPPC_11641"/>
<organism evidence="3 4">
    <name type="scientific">Pochonia chlamydosporia 170</name>
    <dbReference type="NCBI Taxonomy" id="1380566"/>
    <lineage>
        <taxon>Eukaryota</taxon>
        <taxon>Fungi</taxon>
        <taxon>Dikarya</taxon>
        <taxon>Ascomycota</taxon>
        <taxon>Pezizomycotina</taxon>
        <taxon>Sordariomycetes</taxon>
        <taxon>Hypocreomycetidae</taxon>
        <taxon>Hypocreales</taxon>
        <taxon>Clavicipitaceae</taxon>
        <taxon>Pochonia</taxon>
    </lineage>
</organism>
<accession>A0A179EYR6</accession>
<dbReference type="InterPro" id="IPR036673">
    <property type="entry name" value="Cyanovirin-N_sf"/>
</dbReference>
<proteinExistence type="predicted"/>